<dbReference type="AlphaFoldDB" id="I4EEX8"/>
<protein>
    <submittedName>
        <fullName evidence="10">DNA-binding response regulator in two-component system with YedV</fullName>
    </submittedName>
</protein>
<evidence type="ECO:0000259" key="9">
    <source>
        <dbReference type="PROSITE" id="PS51755"/>
    </source>
</evidence>
<dbReference type="PROSITE" id="PS50110">
    <property type="entry name" value="RESPONSE_REGULATORY"/>
    <property type="match status" value="1"/>
</dbReference>
<feature type="modified residue" description="4-aspartylphosphate" evidence="6">
    <location>
        <position position="51"/>
    </location>
</feature>
<evidence type="ECO:0000256" key="5">
    <source>
        <dbReference type="ARBA" id="ARBA00023163"/>
    </source>
</evidence>
<gene>
    <name evidence="10" type="primary">yedW</name>
    <name evidence="10" type="ORF">NITHO_2070004</name>
</gene>
<dbReference type="SUPFAM" id="SSF52172">
    <property type="entry name" value="CheY-like"/>
    <property type="match status" value="1"/>
</dbReference>
<dbReference type="GO" id="GO:0000156">
    <property type="term" value="F:phosphorelay response regulator activity"/>
    <property type="evidence" value="ECO:0007669"/>
    <property type="project" value="TreeGrafter"/>
</dbReference>
<dbReference type="PANTHER" id="PTHR48111:SF22">
    <property type="entry name" value="REGULATOR OF RPOS"/>
    <property type="match status" value="1"/>
</dbReference>
<evidence type="ECO:0000256" key="1">
    <source>
        <dbReference type="ARBA" id="ARBA00022553"/>
    </source>
</evidence>
<evidence type="ECO:0000256" key="6">
    <source>
        <dbReference type="PROSITE-ProRule" id="PRU00169"/>
    </source>
</evidence>
<dbReference type="InterPro" id="IPR001867">
    <property type="entry name" value="OmpR/PhoB-type_DNA-bd"/>
</dbReference>
<feature type="domain" description="OmpR/PhoB-type" evidence="9">
    <location>
        <begin position="125"/>
        <end position="223"/>
    </location>
</feature>
<keyword evidence="4 7" id="KW-0238">DNA-binding</keyword>
<keyword evidence="5" id="KW-0804">Transcription</keyword>
<dbReference type="EMBL" id="CAGS01000121">
    <property type="protein sequence ID" value="CCF83240.1"/>
    <property type="molecule type" value="Genomic_DNA"/>
</dbReference>
<evidence type="ECO:0000256" key="4">
    <source>
        <dbReference type="ARBA" id="ARBA00023125"/>
    </source>
</evidence>
<dbReference type="InterPro" id="IPR016032">
    <property type="entry name" value="Sig_transdc_resp-reg_C-effctor"/>
</dbReference>
<reference evidence="10 11" key="1">
    <citation type="journal article" date="2012" name="ISME J.">
        <title>Nitrification expanded: discovery, physiology and genomics of a nitrite-oxidizing bacterium from the phylum Chloroflexi.</title>
        <authorList>
            <person name="Sorokin D.Y."/>
            <person name="Lucker S."/>
            <person name="Vejmelkova D."/>
            <person name="Kostrikina N.A."/>
            <person name="Kleerebezem R."/>
            <person name="Rijpstra W.I."/>
            <person name="Damste J.S."/>
            <person name="Le Paslier D."/>
            <person name="Muyzer G."/>
            <person name="Wagner M."/>
            <person name="van Loosdrecht M.C."/>
            <person name="Daims H."/>
        </authorList>
    </citation>
    <scope>NUCLEOTIDE SEQUENCE [LARGE SCALE GENOMIC DNA]</scope>
    <source>
        <strain evidence="11">none</strain>
    </source>
</reference>
<dbReference type="PANTHER" id="PTHR48111">
    <property type="entry name" value="REGULATOR OF RPOS"/>
    <property type="match status" value="1"/>
</dbReference>
<keyword evidence="2" id="KW-0902">Two-component regulatory system</keyword>
<dbReference type="Gene3D" id="1.10.10.10">
    <property type="entry name" value="Winged helix-like DNA-binding domain superfamily/Winged helix DNA-binding domain"/>
    <property type="match status" value="1"/>
</dbReference>
<dbReference type="SUPFAM" id="SSF46894">
    <property type="entry name" value="C-terminal effector domain of the bipartite response regulators"/>
    <property type="match status" value="1"/>
</dbReference>
<dbReference type="Pfam" id="PF00072">
    <property type="entry name" value="Response_reg"/>
    <property type="match status" value="1"/>
</dbReference>
<dbReference type="GO" id="GO:0032993">
    <property type="term" value="C:protein-DNA complex"/>
    <property type="evidence" value="ECO:0007669"/>
    <property type="project" value="TreeGrafter"/>
</dbReference>
<evidence type="ECO:0000256" key="7">
    <source>
        <dbReference type="PROSITE-ProRule" id="PRU01091"/>
    </source>
</evidence>
<proteinExistence type="predicted"/>
<dbReference type="GO" id="GO:0006355">
    <property type="term" value="P:regulation of DNA-templated transcription"/>
    <property type="evidence" value="ECO:0007669"/>
    <property type="project" value="InterPro"/>
</dbReference>
<name>I4EEX8_9BACT</name>
<keyword evidence="3" id="KW-0805">Transcription regulation</keyword>
<feature type="DNA-binding region" description="OmpR/PhoB-type" evidence="7">
    <location>
        <begin position="125"/>
        <end position="223"/>
    </location>
</feature>
<dbReference type="OrthoDB" id="9790454at2"/>
<evidence type="ECO:0000256" key="2">
    <source>
        <dbReference type="ARBA" id="ARBA00023012"/>
    </source>
</evidence>
<feature type="domain" description="Response regulatory" evidence="8">
    <location>
        <begin position="2"/>
        <end position="116"/>
    </location>
</feature>
<dbReference type="PROSITE" id="PS51755">
    <property type="entry name" value="OMPR_PHOB"/>
    <property type="match status" value="1"/>
</dbReference>
<sequence>MRILVVEDEVRLAEIIGRVLQAERYETDLAYDGDTGLDLALAGSYDAIVLDRMLPGMDGLEICRHLRKEGIHTPVLMLTARRELPERVEGLDAGADDYLGKPFAFAELLARVRALTRRGERPLLPSSLRVRDLTLDTRARRVERAGREIDLSPREFALLEYLLRNIGQVLSRDQILERVWGYEAEPEGNVIDLYIYYLRKKLDEGRQDSLIQTVRGVGYVIRE</sequence>
<evidence type="ECO:0000313" key="10">
    <source>
        <dbReference type="EMBL" id="CCF83240.1"/>
    </source>
</evidence>
<evidence type="ECO:0000259" key="8">
    <source>
        <dbReference type="PROSITE" id="PS50110"/>
    </source>
</evidence>
<dbReference type="FunFam" id="3.40.50.2300:FF:000001">
    <property type="entry name" value="DNA-binding response regulator PhoB"/>
    <property type="match status" value="1"/>
</dbReference>
<keyword evidence="11" id="KW-1185">Reference proteome</keyword>
<accession>I4EEX8</accession>
<dbReference type="GO" id="GO:0005829">
    <property type="term" value="C:cytosol"/>
    <property type="evidence" value="ECO:0007669"/>
    <property type="project" value="TreeGrafter"/>
</dbReference>
<dbReference type="Proteomes" id="UP000004221">
    <property type="component" value="Unassembled WGS sequence"/>
</dbReference>
<dbReference type="RefSeq" id="WP_008476206.1">
    <property type="nucleotide sequence ID" value="NZ_CAGS01000121.1"/>
</dbReference>
<comment type="caution">
    <text evidence="10">The sequence shown here is derived from an EMBL/GenBank/DDBJ whole genome shotgun (WGS) entry which is preliminary data.</text>
</comment>
<dbReference type="Pfam" id="PF00486">
    <property type="entry name" value="Trans_reg_C"/>
    <property type="match status" value="1"/>
</dbReference>
<dbReference type="GO" id="GO:0000976">
    <property type="term" value="F:transcription cis-regulatory region binding"/>
    <property type="evidence" value="ECO:0007669"/>
    <property type="project" value="TreeGrafter"/>
</dbReference>
<dbReference type="SMART" id="SM00862">
    <property type="entry name" value="Trans_reg_C"/>
    <property type="match status" value="1"/>
</dbReference>
<evidence type="ECO:0000313" key="11">
    <source>
        <dbReference type="Proteomes" id="UP000004221"/>
    </source>
</evidence>
<organism evidence="10 11">
    <name type="scientific">Nitrolancea hollandica Lb</name>
    <dbReference type="NCBI Taxonomy" id="1129897"/>
    <lineage>
        <taxon>Bacteria</taxon>
        <taxon>Pseudomonadati</taxon>
        <taxon>Thermomicrobiota</taxon>
        <taxon>Thermomicrobia</taxon>
        <taxon>Sphaerobacterales</taxon>
        <taxon>Sphaerobacterineae</taxon>
        <taxon>Sphaerobacteraceae</taxon>
        <taxon>Nitrolancea</taxon>
    </lineage>
</organism>
<dbReference type="SMART" id="SM00448">
    <property type="entry name" value="REC"/>
    <property type="match status" value="1"/>
</dbReference>
<keyword evidence="1 6" id="KW-0597">Phosphoprotein</keyword>
<dbReference type="Gene3D" id="3.40.50.2300">
    <property type="match status" value="1"/>
</dbReference>
<dbReference type="InterPro" id="IPR039420">
    <property type="entry name" value="WalR-like"/>
</dbReference>
<dbReference type="FunFam" id="1.10.10.10:FF:000005">
    <property type="entry name" value="Two-component system response regulator"/>
    <property type="match status" value="1"/>
</dbReference>
<evidence type="ECO:0000256" key="3">
    <source>
        <dbReference type="ARBA" id="ARBA00023015"/>
    </source>
</evidence>
<dbReference type="InterPro" id="IPR001789">
    <property type="entry name" value="Sig_transdc_resp-reg_receiver"/>
</dbReference>
<dbReference type="InterPro" id="IPR036388">
    <property type="entry name" value="WH-like_DNA-bd_sf"/>
</dbReference>
<dbReference type="CDD" id="cd00383">
    <property type="entry name" value="trans_reg_C"/>
    <property type="match status" value="1"/>
</dbReference>
<dbReference type="Gene3D" id="6.10.250.690">
    <property type="match status" value="1"/>
</dbReference>
<dbReference type="InterPro" id="IPR011006">
    <property type="entry name" value="CheY-like_superfamily"/>
</dbReference>